<dbReference type="EMBL" id="AMYD01000577">
    <property type="protein sequence ID" value="EQB57099.1"/>
    <property type="molecule type" value="Genomic_DNA"/>
</dbReference>
<dbReference type="HOGENOM" id="CLU_946682_0_0_1"/>
<dbReference type="OrthoDB" id="5144858at2759"/>
<evidence type="ECO:0000313" key="2">
    <source>
        <dbReference type="EMBL" id="EQB57099.1"/>
    </source>
</evidence>
<reference evidence="3" key="1">
    <citation type="journal article" date="2013" name="Mol. Plant Microbe Interact.">
        <title>Global aspects of pacC regulation of pathogenicity genes in Colletotrichum gloeosporioides as revealed by transcriptome analysis.</title>
        <authorList>
            <person name="Alkan N."/>
            <person name="Meng X."/>
            <person name="Friedlander G."/>
            <person name="Reuveni E."/>
            <person name="Sukno S."/>
            <person name="Sherman A."/>
            <person name="Thon M."/>
            <person name="Fluhr R."/>
            <person name="Prusky D."/>
        </authorList>
    </citation>
    <scope>NUCLEOTIDE SEQUENCE [LARGE SCALE GENOMIC DNA]</scope>
    <source>
        <strain evidence="3">Cg-14</strain>
    </source>
</reference>
<comment type="caution">
    <text evidence="2">The sequence shown here is derived from an EMBL/GenBank/DDBJ whole genome shotgun (WGS) entry which is preliminary data.</text>
</comment>
<organism evidence="2 3">
    <name type="scientific">Colletotrichum gloeosporioides (strain Cg-14)</name>
    <name type="common">Anthracnose fungus</name>
    <name type="synonym">Glomerella cingulata</name>
    <dbReference type="NCBI Taxonomy" id="1237896"/>
    <lineage>
        <taxon>Eukaryota</taxon>
        <taxon>Fungi</taxon>
        <taxon>Dikarya</taxon>
        <taxon>Ascomycota</taxon>
        <taxon>Pezizomycotina</taxon>
        <taxon>Sordariomycetes</taxon>
        <taxon>Hypocreomycetidae</taxon>
        <taxon>Glomerellales</taxon>
        <taxon>Glomerellaceae</taxon>
        <taxon>Colletotrichum</taxon>
        <taxon>Colletotrichum gloeosporioides species complex</taxon>
    </lineage>
</organism>
<proteinExistence type="predicted"/>
<evidence type="ECO:0000313" key="3">
    <source>
        <dbReference type="Proteomes" id="UP000015530"/>
    </source>
</evidence>
<accession>T0KY17</accession>
<protein>
    <submittedName>
        <fullName evidence="2">Uncharacterized protein</fullName>
    </submittedName>
</protein>
<sequence>MGEETVVFEKLVKGKEVDVTEELVTAGELVVGKEVKPGKKSVVGVELDTSEELDSGKDVKAGEEPVLDGELSVGGTLNVDAPGGFETGGGVTVAEELDSVKELDTVDRLDTGDEGEISVVGLAEEKSLLMDEDARIVLDGLNVKSEELLLRLDVDEVIEGGLETIAEDGVDIAVEVGFTTLSEVDTVDARVRELAVDDDDENRDGEGDVGKDDGADKEDSEALRTGDDDERLEGGLSVAIEPNVVIETDGSVLGDAKLPGGTLDGSIVIKPLVELLEGPIRLELVADTLELPMS</sequence>
<gene>
    <name evidence="2" type="ORF">CGLO_02819</name>
</gene>
<name>T0KY17_COLGC</name>
<feature type="compositionally biased region" description="Basic and acidic residues" evidence="1">
    <location>
        <begin position="204"/>
        <end position="214"/>
    </location>
</feature>
<dbReference type="AlphaFoldDB" id="T0KY17"/>
<dbReference type="Proteomes" id="UP000015530">
    <property type="component" value="Unassembled WGS sequence"/>
</dbReference>
<feature type="region of interest" description="Disordered" evidence="1">
    <location>
        <begin position="196"/>
        <end position="234"/>
    </location>
</feature>
<evidence type="ECO:0000256" key="1">
    <source>
        <dbReference type="SAM" id="MobiDB-lite"/>
    </source>
</evidence>